<feature type="chain" id="PRO_5046545529" evidence="1">
    <location>
        <begin position="20"/>
        <end position="366"/>
    </location>
</feature>
<evidence type="ECO:0000259" key="3">
    <source>
        <dbReference type="Pfam" id="PF17996"/>
    </source>
</evidence>
<keyword evidence="4" id="KW-0378">Hydrolase</keyword>
<dbReference type="Pfam" id="PF13472">
    <property type="entry name" value="Lipase_GDSL_2"/>
    <property type="match status" value="1"/>
</dbReference>
<proteinExistence type="predicted"/>
<dbReference type="InterPro" id="IPR052762">
    <property type="entry name" value="PCW_deacetylase/CE"/>
</dbReference>
<accession>A0ABS9CHT3</accession>
<dbReference type="Pfam" id="PF17996">
    <property type="entry name" value="CE2_N"/>
    <property type="match status" value="1"/>
</dbReference>
<dbReference type="Gene3D" id="3.40.50.1110">
    <property type="entry name" value="SGNH hydrolase"/>
    <property type="match status" value="1"/>
</dbReference>
<dbReference type="InterPro" id="IPR037461">
    <property type="entry name" value="CtCE2-like_dom"/>
</dbReference>
<sequence>MKRIVFLMLSVVAVFSAAASTTRPVTGTVINPTDSCIQYVGRICFSNPMRPRFTFPGTQIIARFTGTSLKMMAKPRSGYFMAQIDGAEPFKVSFMGERDSVVTLATALPQGCHDVRLMYVIEGYELKPDFRGFVLDAGAKLLTAPALPQRTIEFIGNSITCGYGNESIEMSDPFEYETENHYFTYAQIATRDLDAVAHVVARSGIGVYRSYDGPKTGTPDNVMTTEYLYTNLYDRSEKWDFARYQPQLVCINLGTNDLSTNNYDTKLLKQAYKRFLAQVRQRNPHAKIVYLCGSMLNGKELDIARRILDEVVAEARKGGDAEVYRFDFTPQTGDLYYGASWHPSLWQHQKMAAELVAFLRPLMKWF</sequence>
<keyword evidence="1" id="KW-0732">Signal</keyword>
<name>A0ABS9CHT3_9BACT</name>
<dbReference type="InterPro" id="IPR040794">
    <property type="entry name" value="CE2_N"/>
</dbReference>
<dbReference type="PANTHER" id="PTHR37834:SF2">
    <property type="entry name" value="ESTERASE, SGNH HYDROLASE-TYPE"/>
    <property type="match status" value="1"/>
</dbReference>
<feature type="domain" description="Carbohydrate esterase 2 N-terminal" evidence="3">
    <location>
        <begin position="39"/>
        <end position="145"/>
    </location>
</feature>
<dbReference type="InterPro" id="IPR036514">
    <property type="entry name" value="SGNH_hydro_sf"/>
</dbReference>
<gene>
    <name evidence="4" type="ORF">I6E12_09245</name>
</gene>
<dbReference type="RefSeq" id="WP_094439502.1">
    <property type="nucleotide sequence ID" value="NZ_JADYTN010000020.1"/>
</dbReference>
<dbReference type="Proteomes" id="UP001200470">
    <property type="component" value="Unassembled WGS sequence"/>
</dbReference>
<evidence type="ECO:0000313" key="5">
    <source>
        <dbReference type="Proteomes" id="UP001200470"/>
    </source>
</evidence>
<dbReference type="GO" id="GO:0016787">
    <property type="term" value="F:hydrolase activity"/>
    <property type="evidence" value="ECO:0007669"/>
    <property type="project" value="UniProtKB-KW"/>
</dbReference>
<feature type="domain" description="SGNH hydrolase-type esterase" evidence="2">
    <location>
        <begin position="154"/>
        <end position="344"/>
    </location>
</feature>
<feature type="signal peptide" evidence="1">
    <location>
        <begin position="1"/>
        <end position="19"/>
    </location>
</feature>
<reference evidence="4 5" key="1">
    <citation type="submission" date="2020-12" db="EMBL/GenBank/DDBJ databases">
        <title>Whole genome sequences of gut porcine anaerobes.</title>
        <authorList>
            <person name="Kubasova T."/>
            <person name="Jahodarova E."/>
            <person name="Rychlik I."/>
        </authorList>
    </citation>
    <scope>NUCLEOTIDE SEQUENCE [LARGE SCALE GENOMIC DNA]</scope>
    <source>
        <strain evidence="4 5">An925</strain>
    </source>
</reference>
<dbReference type="SUPFAM" id="SSF52266">
    <property type="entry name" value="SGNH hydrolase"/>
    <property type="match status" value="1"/>
</dbReference>
<evidence type="ECO:0000259" key="2">
    <source>
        <dbReference type="Pfam" id="PF13472"/>
    </source>
</evidence>
<protein>
    <submittedName>
        <fullName evidence="4">SGNH/GDSL hydrolase family protein</fullName>
    </submittedName>
</protein>
<dbReference type="Gene3D" id="2.60.120.260">
    <property type="entry name" value="Galactose-binding domain-like"/>
    <property type="match status" value="1"/>
</dbReference>
<evidence type="ECO:0000313" key="4">
    <source>
        <dbReference type="EMBL" id="MCF2564297.1"/>
    </source>
</evidence>
<comment type="caution">
    <text evidence="4">The sequence shown here is derived from an EMBL/GenBank/DDBJ whole genome shotgun (WGS) entry which is preliminary data.</text>
</comment>
<keyword evidence="5" id="KW-1185">Reference proteome</keyword>
<dbReference type="InterPro" id="IPR013830">
    <property type="entry name" value="SGNH_hydro"/>
</dbReference>
<evidence type="ECO:0000256" key="1">
    <source>
        <dbReference type="SAM" id="SignalP"/>
    </source>
</evidence>
<organism evidence="4 5">
    <name type="scientific">Xylanibacter brevis</name>
    <dbReference type="NCBI Taxonomy" id="83231"/>
    <lineage>
        <taxon>Bacteria</taxon>
        <taxon>Pseudomonadati</taxon>
        <taxon>Bacteroidota</taxon>
        <taxon>Bacteroidia</taxon>
        <taxon>Bacteroidales</taxon>
        <taxon>Prevotellaceae</taxon>
        <taxon>Xylanibacter</taxon>
    </lineage>
</organism>
<dbReference type="EMBL" id="JADYTN010000020">
    <property type="protein sequence ID" value="MCF2564297.1"/>
    <property type="molecule type" value="Genomic_DNA"/>
</dbReference>
<dbReference type="PANTHER" id="PTHR37834">
    <property type="entry name" value="GDSL-LIKE LIPASE/ACYLHYDROLASE DOMAIN PROTEIN (AFU_ORTHOLOGUE AFUA_2G00620)"/>
    <property type="match status" value="1"/>
</dbReference>
<dbReference type="CDD" id="cd01831">
    <property type="entry name" value="Endoglucanase_E_like"/>
    <property type="match status" value="1"/>
</dbReference>